<feature type="domain" description="OB" evidence="12">
    <location>
        <begin position="53"/>
        <end position="131"/>
    </location>
</feature>
<dbReference type="InterPro" id="IPR045864">
    <property type="entry name" value="aa-tRNA-synth_II/BPL/LPL"/>
</dbReference>
<sequence>MRSMLVRVSRVEELRSKGYEPYAYKWDRSNTAKELQDAYDHLASGEECKEVSVSISGRVIARRAFGKLAFLTLRDDSGTIQLYCEKESLTDDLFEQLKTFVDIGDILGASGSIKKTEKGELSVYVKYFKILTKSLLPLPDKYHGLNDVDKRYRQRYVDMIANPEVADVFRIRAKIVSEIRKTMESLGFIEVETPVLQVYHMEQLVVQKRGLSSRTTYRRAAEHRAYLEEEHRAPPGAWQWIERRNPAAAFPTDFGVLEIRDAGRRAVIGEIEGLALVKDVQELRAEVEELRADVERLRAEVEVEGKELWAEVKGIRRLSLGSKT</sequence>
<keyword evidence="4" id="KW-0479">Metal-binding</keyword>
<dbReference type="Gene3D" id="3.30.930.10">
    <property type="entry name" value="Bira Bifunctional Protein, Domain 2"/>
    <property type="match status" value="1"/>
</dbReference>
<feature type="coiled-coil region" evidence="10">
    <location>
        <begin position="273"/>
        <end position="307"/>
    </location>
</feature>
<dbReference type="Gene3D" id="2.40.50.140">
    <property type="entry name" value="Nucleic acid-binding proteins"/>
    <property type="match status" value="1"/>
</dbReference>
<evidence type="ECO:0000313" key="14">
    <source>
        <dbReference type="EMBL" id="CAD1836453.1"/>
    </source>
</evidence>
<keyword evidence="7" id="KW-0648">Protein biosynthesis</keyword>
<dbReference type="Pfam" id="PF01336">
    <property type="entry name" value="tRNA_anti-codon"/>
    <property type="match status" value="1"/>
</dbReference>
<evidence type="ECO:0000256" key="3">
    <source>
        <dbReference type="ARBA" id="ARBA00022598"/>
    </source>
</evidence>
<dbReference type="GO" id="GO:0004824">
    <property type="term" value="F:lysine-tRNA ligase activity"/>
    <property type="evidence" value="ECO:0007669"/>
    <property type="project" value="UniProtKB-EC"/>
</dbReference>
<evidence type="ECO:0000259" key="12">
    <source>
        <dbReference type="Pfam" id="PF01336"/>
    </source>
</evidence>
<evidence type="ECO:0000256" key="8">
    <source>
        <dbReference type="ARBA" id="ARBA00023146"/>
    </source>
</evidence>
<dbReference type="AlphaFoldDB" id="A0A6V7Q0B7"/>
<evidence type="ECO:0000256" key="10">
    <source>
        <dbReference type="SAM" id="Coils"/>
    </source>
</evidence>
<keyword evidence="6" id="KW-0067">ATP-binding</keyword>
<dbReference type="InterPro" id="IPR012340">
    <property type="entry name" value="NA-bd_OB-fold"/>
</dbReference>
<dbReference type="FunFam" id="2.40.50.140:FF:000024">
    <property type="entry name" value="Lysine--tRNA ligase"/>
    <property type="match status" value="1"/>
</dbReference>
<evidence type="ECO:0000256" key="9">
    <source>
        <dbReference type="ARBA" id="ARBA00048573"/>
    </source>
</evidence>
<dbReference type="InterPro" id="IPR004365">
    <property type="entry name" value="NA-bd_OB_tRNA"/>
</dbReference>
<dbReference type="InterPro" id="IPR044136">
    <property type="entry name" value="Lys-tRNA-ligase_II_N"/>
</dbReference>
<dbReference type="InterPro" id="IPR055143">
    <property type="entry name" value="MBTP1_N"/>
</dbReference>
<organism evidence="14">
    <name type="scientific">Ananas comosus var. bracteatus</name>
    <name type="common">red pineapple</name>
    <dbReference type="NCBI Taxonomy" id="296719"/>
    <lineage>
        <taxon>Eukaryota</taxon>
        <taxon>Viridiplantae</taxon>
        <taxon>Streptophyta</taxon>
        <taxon>Embryophyta</taxon>
        <taxon>Tracheophyta</taxon>
        <taxon>Spermatophyta</taxon>
        <taxon>Magnoliopsida</taxon>
        <taxon>Liliopsida</taxon>
        <taxon>Poales</taxon>
        <taxon>Bromeliaceae</taxon>
        <taxon>Bromelioideae</taxon>
        <taxon>Ananas</taxon>
    </lineage>
</organism>
<keyword evidence="8" id="KW-0030">Aminoacyl-tRNA synthetase</keyword>
<dbReference type="GO" id="GO:0000049">
    <property type="term" value="F:tRNA binding"/>
    <property type="evidence" value="ECO:0007669"/>
    <property type="project" value="TreeGrafter"/>
</dbReference>
<dbReference type="Pfam" id="PF00152">
    <property type="entry name" value="tRNA-synt_2"/>
    <property type="match status" value="1"/>
</dbReference>
<dbReference type="SUPFAM" id="SSF50249">
    <property type="entry name" value="Nucleic acid-binding proteins"/>
    <property type="match status" value="1"/>
</dbReference>
<feature type="domain" description="Aminoacyl-tRNA synthetase class II (D/K/N)" evidence="11">
    <location>
        <begin position="148"/>
        <end position="200"/>
    </location>
</feature>
<evidence type="ECO:0000256" key="1">
    <source>
        <dbReference type="ARBA" id="ARBA00008226"/>
    </source>
</evidence>
<comment type="similarity">
    <text evidence="1">Belongs to the class-II aminoacyl-tRNA synthetase family.</text>
</comment>
<dbReference type="FunFam" id="3.30.930.10:FF:000162">
    <property type="entry name" value="Lysyl-tRNA synthetase"/>
    <property type="match status" value="1"/>
</dbReference>
<dbReference type="GO" id="GO:0005524">
    <property type="term" value="F:ATP binding"/>
    <property type="evidence" value="ECO:0007669"/>
    <property type="project" value="UniProtKB-KW"/>
</dbReference>
<evidence type="ECO:0000256" key="5">
    <source>
        <dbReference type="ARBA" id="ARBA00022741"/>
    </source>
</evidence>
<evidence type="ECO:0000256" key="6">
    <source>
        <dbReference type="ARBA" id="ARBA00022840"/>
    </source>
</evidence>
<dbReference type="PANTHER" id="PTHR42918">
    <property type="entry name" value="LYSYL-TRNA SYNTHETASE"/>
    <property type="match status" value="1"/>
</dbReference>
<dbReference type="GO" id="GO:0005739">
    <property type="term" value="C:mitochondrion"/>
    <property type="evidence" value="ECO:0007669"/>
    <property type="project" value="TreeGrafter"/>
</dbReference>
<name>A0A6V7Q0B7_ANACO</name>
<comment type="catalytic activity">
    <reaction evidence="9">
        <text>tRNA(Lys) + L-lysine + ATP = L-lysyl-tRNA(Lys) + AMP + diphosphate</text>
        <dbReference type="Rhea" id="RHEA:20792"/>
        <dbReference type="Rhea" id="RHEA-COMP:9696"/>
        <dbReference type="Rhea" id="RHEA-COMP:9697"/>
        <dbReference type="ChEBI" id="CHEBI:30616"/>
        <dbReference type="ChEBI" id="CHEBI:32551"/>
        <dbReference type="ChEBI" id="CHEBI:33019"/>
        <dbReference type="ChEBI" id="CHEBI:78442"/>
        <dbReference type="ChEBI" id="CHEBI:78529"/>
        <dbReference type="ChEBI" id="CHEBI:456215"/>
        <dbReference type="EC" id="6.1.1.6"/>
    </reaction>
</comment>
<dbReference type="CDD" id="cd04322">
    <property type="entry name" value="LysRS_N"/>
    <property type="match status" value="1"/>
</dbReference>
<dbReference type="GO" id="GO:0006430">
    <property type="term" value="P:lysyl-tRNA aminoacylation"/>
    <property type="evidence" value="ECO:0007669"/>
    <property type="project" value="TreeGrafter"/>
</dbReference>
<evidence type="ECO:0000259" key="11">
    <source>
        <dbReference type="Pfam" id="PF00152"/>
    </source>
</evidence>
<keyword evidence="10" id="KW-0175">Coiled coil</keyword>
<protein>
    <recommendedName>
        <fullName evidence="2">lysine--tRNA ligase</fullName>
        <ecNumber evidence="2">6.1.1.6</ecNumber>
    </recommendedName>
</protein>
<dbReference type="GO" id="GO:0046872">
    <property type="term" value="F:metal ion binding"/>
    <property type="evidence" value="ECO:0007669"/>
    <property type="project" value="UniProtKB-KW"/>
</dbReference>
<keyword evidence="3" id="KW-0436">Ligase</keyword>
<accession>A0A6V7Q0B7</accession>
<dbReference type="Pfam" id="PF23001">
    <property type="entry name" value="MBTP1_N"/>
    <property type="match status" value="1"/>
</dbReference>
<reference evidence="14" key="1">
    <citation type="submission" date="2020-07" db="EMBL/GenBank/DDBJ databases">
        <authorList>
            <person name="Lin J."/>
        </authorList>
    </citation>
    <scope>NUCLEOTIDE SEQUENCE</scope>
</reference>
<evidence type="ECO:0000256" key="7">
    <source>
        <dbReference type="ARBA" id="ARBA00022917"/>
    </source>
</evidence>
<proteinExistence type="inferred from homology"/>
<keyword evidence="5" id="KW-0547">Nucleotide-binding</keyword>
<dbReference type="PANTHER" id="PTHR42918:SF15">
    <property type="entry name" value="LYSINE--TRNA LIGASE, CHLOROPLASTIC_MITOCHONDRIAL"/>
    <property type="match status" value="1"/>
</dbReference>
<evidence type="ECO:0000259" key="13">
    <source>
        <dbReference type="Pfam" id="PF23001"/>
    </source>
</evidence>
<evidence type="ECO:0000256" key="4">
    <source>
        <dbReference type="ARBA" id="ARBA00022723"/>
    </source>
</evidence>
<dbReference type="InterPro" id="IPR004364">
    <property type="entry name" value="Aa-tRNA-synt_II"/>
</dbReference>
<dbReference type="GO" id="GO:0005829">
    <property type="term" value="C:cytosol"/>
    <property type="evidence" value="ECO:0007669"/>
    <property type="project" value="TreeGrafter"/>
</dbReference>
<gene>
    <name evidence="14" type="ORF">CB5_LOCUS19664</name>
</gene>
<dbReference type="SUPFAM" id="SSF55681">
    <property type="entry name" value="Class II aaRS and biotin synthetases"/>
    <property type="match status" value="1"/>
</dbReference>
<evidence type="ECO:0000256" key="2">
    <source>
        <dbReference type="ARBA" id="ARBA00013166"/>
    </source>
</evidence>
<feature type="domain" description="Membrane-bound transcription factor site-1 protease-like N-terminal" evidence="13">
    <location>
        <begin position="216"/>
        <end position="282"/>
    </location>
</feature>
<dbReference type="EMBL" id="LR862131">
    <property type="protein sequence ID" value="CAD1836453.1"/>
    <property type="molecule type" value="Genomic_DNA"/>
</dbReference>
<dbReference type="EC" id="6.1.1.6" evidence="2"/>